<dbReference type="PRINTS" id="PR00420">
    <property type="entry name" value="RNGMNOXGNASE"/>
</dbReference>
<dbReference type="PANTHER" id="PTHR43476">
    <property type="entry name" value="3-(3-HYDROXY-PHENYL)PROPIONATE/3-HYDROXYCINNAMIC ACID HYDROXYLASE"/>
    <property type="match status" value="1"/>
</dbReference>
<feature type="region of interest" description="Disordered" evidence="5">
    <location>
        <begin position="392"/>
        <end position="411"/>
    </location>
</feature>
<dbReference type="SUPFAM" id="SSF51905">
    <property type="entry name" value="FAD/NAD(P)-binding domain"/>
    <property type="match status" value="1"/>
</dbReference>
<feature type="transmembrane region" description="Helical" evidence="6">
    <location>
        <begin position="12"/>
        <end position="32"/>
    </location>
</feature>
<evidence type="ECO:0000256" key="4">
    <source>
        <dbReference type="ARBA" id="ARBA00023027"/>
    </source>
</evidence>
<proteinExistence type="predicted"/>
<dbReference type="InterPro" id="IPR036188">
    <property type="entry name" value="FAD/NAD-bd_sf"/>
</dbReference>
<keyword evidence="8" id="KW-0503">Monooxygenase</keyword>
<accession>A0A6A5ZFK1</accession>
<evidence type="ECO:0000259" key="7">
    <source>
        <dbReference type="Pfam" id="PF01494"/>
    </source>
</evidence>
<keyword evidence="4" id="KW-0520">NAD</keyword>
<dbReference type="InterPro" id="IPR050631">
    <property type="entry name" value="PheA/TfdB_FAD_monoxygenase"/>
</dbReference>
<keyword evidence="6" id="KW-0812">Transmembrane</keyword>
<keyword evidence="9" id="KW-1185">Reference proteome</keyword>
<sequence>MATPTPNGTKEPLPVLIAGGGCVGLFLALLLCQSASIPHKIIVVEPNTPEPTDTRAMAHQPIIFPFFAEAGLMPELSKLGTFSSGICFRKSVKNGSELIAGKQFKEGEKAQLLLPQWKFQDLLIRKVCAQTARGEVRMGSKVTGCEEREKSVVVKVADVDGEEEEIEAEYLIGADGAKSTVRKLLGTSLEGETLDAQLVATDIRFDFHKYGFYDANFVIDPVNYGLIGRIDNEGLWRVSYGVPLDTSEEELRKSVDEKLKHMLPEEGKAGYQIQRIAPYKAQQRCAETFWKGRVGLCGDAAHLTNPYAGLGLASGIADAASLSSVLIRVLSSQSADSAKLLSSWSDARRQKFLAVVDKPSRMAYMRVRTNVDSQENVEQLLQKDPLVGALKKGMPMMPPSLATSGPELEGW</sequence>
<keyword evidence="1" id="KW-0285">Flavoprotein</keyword>
<dbReference type="Pfam" id="PF01494">
    <property type="entry name" value="FAD_binding_3"/>
    <property type="match status" value="1"/>
</dbReference>
<name>A0A6A5ZFK1_9PLEO</name>
<dbReference type="Proteomes" id="UP000799770">
    <property type="component" value="Unassembled WGS sequence"/>
</dbReference>
<dbReference type="GO" id="GO:0004497">
    <property type="term" value="F:monooxygenase activity"/>
    <property type="evidence" value="ECO:0007669"/>
    <property type="project" value="UniProtKB-KW"/>
</dbReference>
<evidence type="ECO:0000313" key="9">
    <source>
        <dbReference type="Proteomes" id="UP000799770"/>
    </source>
</evidence>
<keyword evidence="6" id="KW-1133">Transmembrane helix</keyword>
<keyword evidence="6" id="KW-0472">Membrane</keyword>
<dbReference type="OrthoDB" id="10016252at2759"/>
<dbReference type="EMBL" id="ML977318">
    <property type="protein sequence ID" value="KAF2117884.1"/>
    <property type="molecule type" value="Genomic_DNA"/>
</dbReference>
<evidence type="ECO:0000256" key="2">
    <source>
        <dbReference type="ARBA" id="ARBA00022827"/>
    </source>
</evidence>
<dbReference type="GO" id="GO:0071949">
    <property type="term" value="F:FAD binding"/>
    <property type="evidence" value="ECO:0007669"/>
    <property type="project" value="InterPro"/>
</dbReference>
<evidence type="ECO:0000256" key="3">
    <source>
        <dbReference type="ARBA" id="ARBA00023002"/>
    </source>
</evidence>
<organism evidence="8 9">
    <name type="scientific">Lophiotrema nucula</name>
    <dbReference type="NCBI Taxonomy" id="690887"/>
    <lineage>
        <taxon>Eukaryota</taxon>
        <taxon>Fungi</taxon>
        <taxon>Dikarya</taxon>
        <taxon>Ascomycota</taxon>
        <taxon>Pezizomycotina</taxon>
        <taxon>Dothideomycetes</taxon>
        <taxon>Pleosporomycetidae</taxon>
        <taxon>Pleosporales</taxon>
        <taxon>Lophiotremataceae</taxon>
        <taxon>Lophiotrema</taxon>
    </lineage>
</organism>
<evidence type="ECO:0000256" key="6">
    <source>
        <dbReference type="SAM" id="Phobius"/>
    </source>
</evidence>
<evidence type="ECO:0000256" key="5">
    <source>
        <dbReference type="SAM" id="MobiDB-lite"/>
    </source>
</evidence>
<keyword evidence="2" id="KW-0274">FAD</keyword>
<dbReference type="PANTHER" id="PTHR43476:SF4">
    <property type="entry name" value="BLR0106 PROTEIN"/>
    <property type="match status" value="1"/>
</dbReference>
<keyword evidence="3" id="KW-0560">Oxidoreductase</keyword>
<gene>
    <name evidence="8" type="ORF">BDV96DRAFT_543183</name>
</gene>
<dbReference type="AlphaFoldDB" id="A0A6A5ZFK1"/>
<feature type="domain" description="FAD-binding" evidence="7">
    <location>
        <begin position="14"/>
        <end position="357"/>
    </location>
</feature>
<reference evidence="8" key="1">
    <citation type="journal article" date="2020" name="Stud. Mycol.">
        <title>101 Dothideomycetes genomes: a test case for predicting lifestyles and emergence of pathogens.</title>
        <authorList>
            <person name="Haridas S."/>
            <person name="Albert R."/>
            <person name="Binder M."/>
            <person name="Bloem J."/>
            <person name="Labutti K."/>
            <person name="Salamov A."/>
            <person name="Andreopoulos B."/>
            <person name="Baker S."/>
            <person name="Barry K."/>
            <person name="Bills G."/>
            <person name="Bluhm B."/>
            <person name="Cannon C."/>
            <person name="Castanera R."/>
            <person name="Culley D."/>
            <person name="Daum C."/>
            <person name="Ezra D."/>
            <person name="Gonzalez J."/>
            <person name="Henrissat B."/>
            <person name="Kuo A."/>
            <person name="Liang C."/>
            <person name="Lipzen A."/>
            <person name="Lutzoni F."/>
            <person name="Magnuson J."/>
            <person name="Mondo S."/>
            <person name="Nolan M."/>
            <person name="Ohm R."/>
            <person name="Pangilinan J."/>
            <person name="Park H.-J."/>
            <person name="Ramirez L."/>
            <person name="Alfaro M."/>
            <person name="Sun H."/>
            <person name="Tritt A."/>
            <person name="Yoshinaga Y."/>
            <person name="Zwiers L.-H."/>
            <person name="Turgeon B."/>
            <person name="Goodwin S."/>
            <person name="Spatafora J."/>
            <person name="Crous P."/>
            <person name="Grigoriev I."/>
        </authorList>
    </citation>
    <scope>NUCLEOTIDE SEQUENCE</scope>
    <source>
        <strain evidence="8">CBS 627.86</strain>
    </source>
</reference>
<evidence type="ECO:0000313" key="8">
    <source>
        <dbReference type="EMBL" id="KAF2117884.1"/>
    </source>
</evidence>
<evidence type="ECO:0000256" key="1">
    <source>
        <dbReference type="ARBA" id="ARBA00022630"/>
    </source>
</evidence>
<dbReference type="Gene3D" id="3.50.50.60">
    <property type="entry name" value="FAD/NAD(P)-binding domain"/>
    <property type="match status" value="1"/>
</dbReference>
<dbReference type="Gene3D" id="3.30.70.2450">
    <property type="match status" value="1"/>
</dbReference>
<protein>
    <submittedName>
        <fullName evidence="8">Monooxygenase</fullName>
    </submittedName>
</protein>
<dbReference type="InterPro" id="IPR002938">
    <property type="entry name" value="FAD-bd"/>
</dbReference>